<dbReference type="PANTHER" id="PTHR13078">
    <property type="entry name" value="PEROXISOMAL MULTIFUNCTIONAL ENZYME TYPE 2-RELATED"/>
    <property type="match status" value="1"/>
</dbReference>
<dbReference type="GO" id="GO:0015743">
    <property type="term" value="P:malate transport"/>
    <property type="evidence" value="ECO:0007669"/>
    <property type="project" value="InterPro"/>
</dbReference>
<keyword evidence="2 5" id="KW-0812">Transmembrane</keyword>
<dbReference type="GO" id="GO:0044594">
    <property type="term" value="F:17-beta-hydroxysteroid dehydrogenase (NAD+) activity"/>
    <property type="evidence" value="ECO:0007669"/>
    <property type="project" value="TreeGrafter"/>
</dbReference>
<dbReference type="EMBL" id="JBBNAE010000001">
    <property type="protein sequence ID" value="KAK9154719.1"/>
    <property type="molecule type" value="Genomic_DNA"/>
</dbReference>
<dbReference type="Pfam" id="PF11744">
    <property type="entry name" value="ALMT"/>
    <property type="match status" value="1"/>
</dbReference>
<accession>A0AAP0PUB6</accession>
<evidence type="ECO:0000256" key="5">
    <source>
        <dbReference type="SAM" id="Phobius"/>
    </source>
</evidence>
<dbReference type="SUPFAM" id="SSF54637">
    <property type="entry name" value="Thioesterase/thiol ester dehydrase-isomerase"/>
    <property type="match status" value="1"/>
</dbReference>
<feature type="transmembrane region" description="Helical" evidence="5">
    <location>
        <begin position="106"/>
        <end position="125"/>
    </location>
</feature>
<dbReference type="AlphaFoldDB" id="A0AAP0PUB6"/>
<evidence type="ECO:0000313" key="6">
    <source>
        <dbReference type="EMBL" id="KAK9154719.1"/>
    </source>
</evidence>
<dbReference type="InterPro" id="IPR020966">
    <property type="entry name" value="ALMT"/>
</dbReference>
<keyword evidence="4 5" id="KW-0472">Membrane</keyword>
<dbReference type="Proteomes" id="UP001417504">
    <property type="component" value="Unassembled WGS sequence"/>
</dbReference>
<evidence type="ECO:0000256" key="3">
    <source>
        <dbReference type="ARBA" id="ARBA00022989"/>
    </source>
</evidence>
<evidence type="ECO:0000256" key="4">
    <source>
        <dbReference type="ARBA" id="ARBA00023136"/>
    </source>
</evidence>
<dbReference type="GO" id="GO:0006635">
    <property type="term" value="P:fatty acid beta-oxidation"/>
    <property type="evidence" value="ECO:0007669"/>
    <property type="project" value="TreeGrafter"/>
</dbReference>
<evidence type="ECO:0000256" key="1">
    <source>
        <dbReference type="ARBA" id="ARBA00004141"/>
    </source>
</evidence>
<proteinExistence type="predicted"/>
<dbReference type="InterPro" id="IPR029069">
    <property type="entry name" value="HotDog_dom_sf"/>
</dbReference>
<name>A0AAP0PUB6_9MAGN</name>
<comment type="caution">
    <text evidence="6">The sequence shown here is derived from an EMBL/GenBank/DDBJ whole genome shotgun (WGS) entry which is preliminary data.</text>
</comment>
<sequence>MPSSTSSTFSSSSSRVHSLRRRIEIVIVFVFVFGFIFRLKIGWKLLACMTKALLYRLSGDYNPLHSDPAFAGVAGYFHENVLLMFLLLLRATVYLLQLLVNRHNIVFAPNTAWLCTLGFAVRAIIKRLCNGEPTMVKSIFGRFLLHVYPGETLITEMWVEGSSFLLTLVVDKAVELRNELASRNPENGALASWSGDPCLPLQWEGLQCEPISDKSFIIDSIKENDQKSDEIVSKDDKSFLQRYKSVLNSKTSEESFANFASWEPVTAASSFAIHGRDAQQ</sequence>
<dbReference type="GO" id="GO:0004300">
    <property type="term" value="F:enoyl-CoA hydratase activity"/>
    <property type="evidence" value="ECO:0007669"/>
    <property type="project" value="TreeGrafter"/>
</dbReference>
<organism evidence="6 7">
    <name type="scientific">Stephania japonica</name>
    <dbReference type="NCBI Taxonomy" id="461633"/>
    <lineage>
        <taxon>Eukaryota</taxon>
        <taxon>Viridiplantae</taxon>
        <taxon>Streptophyta</taxon>
        <taxon>Embryophyta</taxon>
        <taxon>Tracheophyta</taxon>
        <taxon>Spermatophyta</taxon>
        <taxon>Magnoliopsida</taxon>
        <taxon>Ranunculales</taxon>
        <taxon>Menispermaceae</taxon>
        <taxon>Menispermoideae</taxon>
        <taxon>Cissampelideae</taxon>
        <taxon>Stephania</taxon>
    </lineage>
</organism>
<comment type="subcellular location">
    <subcellularLocation>
        <location evidence="1">Membrane</location>
        <topology evidence="1">Multi-pass membrane protein</topology>
    </subcellularLocation>
</comment>
<reference evidence="6 7" key="1">
    <citation type="submission" date="2024-01" db="EMBL/GenBank/DDBJ databases">
        <title>Genome assemblies of Stephania.</title>
        <authorList>
            <person name="Yang L."/>
        </authorList>
    </citation>
    <scope>NUCLEOTIDE SEQUENCE [LARGE SCALE GENOMIC DNA]</scope>
    <source>
        <strain evidence="6">QJT</strain>
        <tissue evidence="6">Leaf</tissue>
    </source>
</reference>
<dbReference type="PANTHER" id="PTHR13078:SF56">
    <property type="entry name" value="PEROXISOMAL MULTIFUNCTIONAL ENZYME TYPE 2"/>
    <property type="match status" value="1"/>
</dbReference>
<evidence type="ECO:0000313" key="7">
    <source>
        <dbReference type="Proteomes" id="UP001417504"/>
    </source>
</evidence>
<feature type="transmembrane region" description="Helical" evidence="5">
    <location>
        <begin position="23"/>
        <end position="41"/>
    </location>
</feature>
<dbReference type="GO" id="GO:0016020">
    <property type="term" value="C:membrane"/>
    <property type="evidence" value="ECO:0007669"/>
    <property type="project" value="UniProtKB-SubCell"/>
</dbReference>
<protein>
    <submittedName>
        <fullName evidence="6">Uncharacterized protein</fullName>
    </submittedName>
</protein>
<dbReference type="Gene3D" id="3.10.129.10">
    <property type="entry name" value="Hotdog Thioesterase"/>
    <property type="match status" value="2"/>
</dbReference>
<gene>
    <name evidence="6" type="ORF">Sjap_002199</name>
</gene>
<evidence type="ECO:0000256" key="2">
    <source>
        <dbReference type="ARBA" id="ARBA00022692"/>
    </source>
</evidence>
<dbReference type="GO" id="GO:0005777">
    <property type="term" value="C:peroxisome"/>
    <property type="evidence" value="ECO:0007669"/>
    <property type="project" value="TreeGrafter"/>
</dbReference>
<keyword evidence="3 5" id="KW-1133">Transmembrane helix</keyword>
<keyword evidence="7" id="KW-1185">Reference proteome</keyword>
<dbReference type="GO" id="GO:0003857">
    <property type="term" value="F:(3S)-3-hydroxyacyl-CoA dehydrogenase (NAD+) activity"/>
    <property type="evidence" value="ECO:0007669"/>
    <property type="project" value="TreeGrafter"/>
</dbReference>